<evidence type="ECO:0000313" key="3">
    <source>
        <dbReference type="EMBL" id="KAF4486255.1"/>
    </source>
</evidence>
<dbReference type="InterPro" id="IPR052895">
    <property type="entry name" value="HetReg/Transcr_Mod"/>
</dbReference>
<dbReference type="EMBL" id="ANPB02000003">
    <property type="protein sequence ID" value="KAF4486255.1"/>
    <property type="molecule type" value="Genomic_DNA"/>
</dbReference>
<dbReference type="PANTHER" id="PTHR24148:SF79">
    <property type="entry name" value="HETEROKARYON INCOMPATIBILITY DOMAIN-CONTAINING PROTEIN"/>
    <property type="match status" value="1"/>
</dbReference>
<keyword evidence="4" id="KW-1185">Reference proteome</keyword>
<feature type="region of interest" description="Disordered" evidence="1">
    <location>
        <begin position="77"/>
        <end position="99"/>
    </location>
</feature>
<reference evidence="3 4" key="2">
    <citation type="submission" date="2020-04" db="EMBL/GenBank/DDBJ databases">
        <title>Genome sequencing and assembly of multiple isolates from the Colletotrichum gloeosporioides species complex.</title>
        <authorList>
            <person name="Gan P."/>
            <person name="Shirasu K."/>
        </authorList>
    </citation>
    <scope>NUCLEOTIDE SEQUENCE [LARGE SCALE GENOMIC DNA]</scope>
    <source>
        <strain evidence="3 4">Nara gc5</strain>
    </source>
</reference>
<dbReference type="GeneID" id="43615507"/>
<evidence type="ECO:0000259" key="2">
    <source>
        <dbReference type="Pfam" id="PF06985"/>
    </source>
</evidence>
<sequence>MNMADTTAPAYQYTPLQHPESIRTLVLHPAEDRNAPIVCSFLDENPIVPKIEEWECRAADPRGCTGNCFYGHIDEESHHGPDGKSPCDSAEGSEDEHADERQELAIENMDHADDNHDDKPENEGDDGISTDDNDVNFNEESNESNDEVLCCECGYDKYEKEHWDEENDDDCPCDCHNDEPVSVNGAESVVNLLPTREWHEKVFRPPGFPKYEALSYTWGDASDSLPAMLGPDGAQIMVTPNCFGALQDLRLQTSDRLLWIDAICINQKDDLEKTGQVRMMGRVYAASYQVVIHLGDETPSSRILFEELALAAKAPKVFKDSGYGGREELDRPFPRPELIEAVEQLLQRPWFSRVWVLQEANNSKLATVSNAAIICGSFSSQSDWLLNLIFGYSHYRVTRNAIPFCLRCITESFKGKKLWSVIISSLGCAATDSRDRVFALPGLMTGDNAELDNLINYTDGLEVAFFKIAEYLLKSESNLSLLSLVRHPHQMAMPSWIPSWTNISESRNAHLEVRPERPGPESFASARDTTEVRFETCSCRRCTGKHAILRVRGFEVSVVEHTGTPFMASDPLLLEEQAKSFLFQIDHTDPWGYKAAHQSPNQTILQELRVREYDSLKMAHILLRGSYGPNTLDWRSWTGA</sequence>
<feature type="compositionally biased region" description="Basic and acidic residues" evidence="1">
    <location>
        <begin position="111"/>
        <end position="122"/>
    </location>
</feature>
<dbReference type="PANTHER" id="PTHR24148">
    <property type="entry name" value="ANKYRIN REPEAT DOMAIN-CONTAINING PROTEIN 39 HOMOLOG-RELATED"/>
    <property type="match status" value="1"/>
</dbReference>
<protein>
    <submittedName>
        <fullName evidence="3">Heterokaryon incompatibility protein 6, OR allele</fullName>
    </submittedName>
</protein>
<dbReference type="RefSeq" id="XP_031889487.2">
    <property type="nucleotide sequence ID" value="XM_032031452.2"/>
</dbReference>
<comment type="caution">
    <text evidence="3">The sequence shown here is derived from an EMBL/GenBank/DDBJ whole genome shotgun (WGS) entry which is preliminary data.</text>
</comment>
<feature type="region of interest" description="Disordered" evidence="1">
    <location>
        <begin position="111"/>
        <end position="141"/>
    </location>
</feature>
<dbReference type="Pfam" id="PF06985">
    <property type="entry name" value="HET"/>
    <property type="match status" value="1"/>
</dbReference>
<organism evidence="3 4">
    <name type="scientific">Colletotrichum fructicola (strain Nara gc5)</name>
    <name type="common">Anthracnose fungus</name>
    <name type="synonym">Colletotrichum gloeosporioides (strain Nara gc5)</name>
    <dbReference type="NCBI Taxonomy" id="1213859"/>
    <lineage>
        <taxon>Eukaryota</taxon>
        <taxon>Fungi</taxon>
        <taxon>Dikarya</taxon>
        <taxon>Ascomycota</taxon>
        <taxon>Pezizomycotina</taxon>
        <taxon>Sordariomycetes</taxon>
        <taxon>Hypocreomycetidae</taxon>
        <taxon>Glomerellales</taxon>
        <taxon>Glomerellaceae</taxon>
        <taxon>Colletotrichum</taxon>
        <taxon>Colletotrichum gloeosporioides species complex</taxon>
    </lineage>
</organism>
<evidence type="ECO:0000313" key="4">
    <source>
        <dbReference type="Proteomes" id="UP000011096"/>
    </source>
</evidence>
<feature type="domain" description="Heterokaryon incompatibility" evidence="2">
    <location>
        <begin position="211"/>
        <end position="359"/>
    </location>
</feature>
<dbReference type="Proteomes" id="UP000011096">
    <property type="component" value="Unassembled WGS sequence"/>
</dbReference>
<proteinExistence type="predicted"/>
<name>A0A7J6JBU0_COLFN</name>
<reference evidence="3 4" key="1">
    <citation type="submission" date="2012-08" db="EMBL/GenBank/DDBJ databases">
        <authorList>
            <person name="Gan P.H.P."/>
            <person name="Ikeda K."/>
            <person name="Irieda H."/>
            <person name="Narusaka M."/>
            <person name="O'Connell R.J."/>
            <person name="Narusaka Y."/>
            <person name="Takano Y."/>
            <person name="Kubo Y."/>
            <person name="Shirasu K."/>
        </authorList>
    </citation>
    <scope>NUCLEOTIDE SEQUENCE [LARGE SCALE GENOMIC DNA]</scope>
    <source>
        <strain evidence="3 4">Nara gc5</strain>
    </source>
</reference>
<dbReference type="InterPro" id="IPR010730">
    <property type="entry name" value="HET"/>
</dbReference>
<evidence type="ECO:0000256" key="1">
    <source>
        <dbReference type="SAM" id="MobiDB-lite"/>
    </source>
</evidence>
<gene>
    <name evidence="3" type="ORF">CGGC5_v006675</name>
</gene>
<dbReference type="AlphaFoldDB" id="A0A7J6JBU0"/>
<dbReference type="InParanoid" id="A0A7J6JBU0"/>
<accession>A0A7J6JBU0</accession>
<feature type="compositionally biased region" description="Acidic residues" evidence="1">
    <location>
        <begin position="123"/>
        <end position="134"/>
    </location>
</feature>
<dbReference type="OrthoDB" id="2288928at2759"/>